<organism evidence="1 2">
    <name type="scientific">Brachyspira aalborgi</name>
    <dbReference type="NCBI Taxonomy" id="29522"/>
    <lineage>
        <taxon>Bacteria</taxon>
        <taxon>Pseudomonadati</taxon>
        <taxon>Spirochaetota</taxon>
        <taxon>Spirochaetia</taxon>
        <taxon>Brachyspirales</taxon>
        <taxon>Brachyspiraceae</taxon>
        <taxon>Brachyspira</taxon>
    </lineage>
</organism>
<dbReference type="EMBL" id="SAXZ01000012">
    <property type="protein sequence ID" value="TXJ32315.1"/>
    <property type="molecule type" value="Genomic_DNA"/>
</dbReference>
<dbReference type="Proteomes" id="UP000322659">
    <property type="component" value="Unassembled WGS sequence"/>
</dbReference>
<evidence type="ECO:0000313" key="2">
    <source>
        <dbReference type="Proteomes" id="UP000322659"/>
    </source>
</evidence>
<protein>
    <submittedName>
        <fullName evidence="1">Uncharacterized protein</fullName>
    </submittedName>
</protein>
<comment type="caution">
    <text evidence="1">The sequence shown here is derived from an EMBL/GenBank/DDBJ whole genome shotgun (WGS) entry which is preliminary data.</text>
</comment>
<reference evidence="1 2" key="1">
    <citation type="journal article" date="1992" name="Lakartidningen">
        <title>[Penicillin V and not amoxicillin is the first choice preparation in acute otitis].</title>
        <authorList>
            <person name="Kamme C."/>
            <person name="Lundgren K."/>
            <person name="Prellner K."/>
        </authorList>
    </citation>
    <scope>NUCLEOTIDE SEQUENCE [LARGE SCALE GENOMIC DNA]</scope>
    <source>
        <strain evidence="1 2">PC5099IV</strain>
    </source>
</reference>
<proteinExistence type="predicted"/>
<dbReference type="RefSeq" id="WP_021959016.1">
    <property type="nucleotide sequence ID" value="NZ_SAXZ01000012.1"/>
</dbReference>
<name>A0ABY3K8L4_9SPIR</name>
<accession>A0ABY3K8L4</accession>
<keyword evidence="2" id="KW-1185">Reference proteome</keyword>
<gene>
    <name evidence="1" type="ORF">EPJ71_09500</name>
</gene>
<sequence>MSYFIELLRSIWNKIKKFFVKVLNFVNNIINFFRNPQRLNKLKEDRDLIAISIKENLDNGKFNVVNCLYDKVLEDIVEVETDAIGIEAEKLDNDTRQKFGNKDMIVLN</sequence>
<evidence type="ECO:0000313" key="1">
    <source>
        <dbReference type="EMBL" id="TXJ32315.1"/>
    </source>
</evidence>